<reference evidence="3" key="1">
    <citation type="journal article" date="2023" name="Mol. Phylogenet. Evol.">
        <title>Genome-scale phylogeny and comparative genomics of the fungal order Sordariales.</title>
        <authorList>
            <person name="Hensen N."/>
            <person name="Bonometti L."/>
            <person name="Westerberg I."/>
            <person name="Brannstrom I.O."/>
            <person name="Guillou S."/>
            <person name="Cros-Aarteil S."/>
            <person name="Calhoun S."/>
            <person name="Haridas S."/>
            <person name="Kuo A."/>
            <person name="Mondo S."/>
            <person name="Pangilinan J."/>
            <person name="Riley R."/>
            <person name="LaButti K."/>
            <person name="Andreopoulos B."/>
            <person name="Lipzen A."/>
            <person name="Chen C."/>
            <person name="Yan M."/>
            <person name="Daum C."/>
            <person name="Ng V."/>
            <person name="Clum A."/>
            <person name="Steindorff A."/>
            <person name="Ohm R.A."/>
            <person name="Martin F."/>
            <person name="Silar P."/>
            <person name="Natvig D.O."/>
            <person name="Lalanne C."/>
            <person name="Gautier V."/>
            <person name="Ament-Velasquez S.L."/>
            <person name="Kruys A."/>
            <person name="Hutchinson M.I."/>
            <person name="Powell A.J."/>
            <person name="Barry K."/>
            <person name="Miller A.N."/>
            <person name="Grigoriev I.V."/>
            <person name="Debuchy R."/>
            <person name="Gladieux P."/>
            <person name="Hiltunen Thoren M."/>
            <person name="Johannesson H."/>
        </authorList>
    </citation>
    <scope>NUCLEOTIDE SEQUENCE</scope>
    <source>
        <strain evidence="3">CBS 141.50</strain>
    </source>
</reference>
<dbReference type="InterPro" id="IPR012677">
    <property type="entry name" value="Nucleotide-bd_a/b_plait_sf"/>
</dbReference>
<dbReference type="InterPro" id="IPR000504">
    <property type="entry name" value="RRM_dom"/>
</dbReference>
<evidence type="ECO:0000259" key="2">
    <source>
        <dbReference type="PROSITE" id="PS50102"/>
    </source>
</evidence>
<dbReference type="PANTHER" id="PTHR48034">
    <property type="entry name" value="TRANSFORMER-2 SEX-DETERMINING PROTEIN-RELATED"/>
    <property type="match status" value="1"/>
</dbReference>
<sequence>MASNKVAVSNLAPDANEEILKVHFGQFGQVVEAAILENRTTAYVTYADQDQANAAIAASNDQDFLGQSITVRPFTGGPGDFPFGGIR</sequence>
<dbReference type="Gene3D" id="3.30.70.330">
    <property type="match status" value="1"/>
</dbReference>
<dbReference type="GeneID" id="87816385"/>
<dbReference type="EMBL" id="MU853563">
    <property type="protein sequence ID" value="KAK4146193.1"/>
    <property type="molecule type" value="Genomic_DNA"/>
</dbReference>
<comment type="caution">
    <text evidence="3">The sequence shown here is derived from an EMBL/GenBank/DDBJ whole genome shotgun (WGS) entry which is preliminary data.</text>
</comment>
<dbReference type="PROSITE" id="PS50102">
    <property type="entry name" value="RRM"/>
    <property type="match status" value="1"/>
</dbReference>
<name>A0AAN6V7A9_9PEZI</name>
<dbReference type="RefSeq" id="XP_062639564.1">
    <property type="nucleotide sequence ID" value="XM_062779772.1"/>
</dbReference>
<dbReference type="SUPFAM" id="SSF54928">
    <property type="entry name" value="RNA-binding domain, RBD"/>
    <property type="match status" value="1"/>
</dbReference>
<protein>
    <recommendedName>
        <fullName evidence="2">RRM domain-containing protein</fullName>
    </recommendedName>
</protein>
<feature type="domain" description="RRM" evidence="2">
    <location>
        <begin position="4"/>
        <end position="76"/>
    </location>
</feature>
<dbReference type="SMART" id="SM00360">
    <property type="entry name" value="RRM"/>
    <property type="match status" value="1"/>
</dbReference>
<gene>
    <name evidence="3" type="ORF">C8A04DRAFT_26011</name>
</gene>
<proteinExistence type="predicted"/>
<reference evidence="3" key="2">
    <citation type="submission" date="2023-05" db="EMBL/GenBank/DDBJ databases">
        <authorList>
            <consortium name="Lawrence Berkeley National Laboratory"/>
            <person name="Steindorff A."/>
            <person name="Hensen N."/>
            <person name="Bonometti L."/>
            <person name="Westerberg I."/>
            <person name="Brannstrom I.O."/>
            <person name="Guillou S."/>
            <person name="Cros-Aarteil S."/>
            <person name="Calhoun S."/>
            <person name="Haridas S."/>
            <person name="Kuo A."/>
            <person name="Mondo S."/>
            <person name="Pangilinan J."/>
            <person name="Riley R."/>
            <person name="Labutti K."/>
            <person name="Andreopoulos B."/>
            <person name="Lipzen A."/>
            <person name="Chen C."/>
            <person name="Yanf M."/>
            <person name="Daum C."/>
            <person name="Ng V."/>
            <person name="Clum A."/>
            <person name="Ohm R."/>
            <person name="Martin F."/>
            <person name="Silar P."/>
            <person name="Natvig D."/>
            <person name="Lalanne C."/>
            <person name="Gautier V."/>
            <person name="Ament-Velasquez S.L."/>
            <person name="Kruys A."/>
            <person name="Hutchinson M.I."/>
            <person name="Powell A.J."/>
            <person name="Barry K."/>
            <person name="Miller A.N."/>
            <person name="Grigoriev I.V."/>
            <person name="Debuchy R."/>
            <person name="Gladieux P."/>
            <person name="Thoren M.H."/>
            <person name="Johannesson H."/>
        </authorList>
    </citation>
    <scope>NUCLEOTIDE SEQUENCE</scope>
    <source>
        <strain evidence="3">CBS 141.50</strain>
    </source>
</reference>
<dbReference type="Pfam" id="PF00076">
    <property type="entry name" value="RRM_1"/>
    <property type="match status" value="1"/>
</dbReference>
<organism evidence="3 4">
    <name type="scientific">Dichotomopilus funicola</name>
    <dbReference type="NCBI Taxonomy" id="1934379"/>
    <lineage>
        <taxon>Eukaryota</taxon>
        <taxon>Fungi</taxon>
        <taxon>Dikarya</taxon>
        <taxon>Ascomycota</taxon>
        <taxon>Pezizomycotina</taxon>
        <taxon>Sordariomycetes</taxon>
        <taxon>Sordariomycetidae</taxon>
        <taxon>Sordariales</taxon>
        <taxon>Chaetomiaceae</taxon>
        <taxon>Dichotomopilus</taxon>
    </lineage>
</organism>
<evidence type="ECO:0000256" key="1">
    <source>
        <dbReference type="PROSITE-ProRule" id="PRU00176"/>
    </source>
</evidence>
<accession>A0AAN6V7A9</accession>
<keyword evidence="4" id="KW-1185">Reference proteome</keyword>
<dbReference type="GO" id="GO:0003723">
    <property type="term" value="F:RNA binding"/>
    <property type="evidence" value="ECO:0007669"/>
    <property type="project" value="UniProtKB-UniRule"/>
</dbReference>
<dbReference type="AlphaFoldDB" id="A0AAN6V7A9"/>
<dbReference type="InterPro" id="IPR035979">
    <property type="entry name" value="RBD_domain_sf"/>
</dbReference>
<dbReference type="Proteomes" id="UP001302676">
    <property type="component" value="Unassembled WGS sequence"/>
</dbReference>
<dbReference type="InterPro" id="IPR050441">
    <property type="entry name" value="RBM"/>
</dbReference>
<evidence type="ECO:0000313" key="3">
    <source>
        <dbReference type="EMBL" id="KAK4146193.1"/>
    </source>
</evidence>
<keyword evidence="1" id="KW-0694">RNA-binding</keyword>
<evidence type="ECO:0000313" key="4">
    <source>
        <dbReference type="Proteomes" id="UP001302676"/>
    </source>
</evidence>